<dbReference type="InterPro" id="IPR000742">
    <property type="entry name" value="EGF"/>
</dbReference>
<comment type="caution">
    <text evidence="19">The sequence shown here is derived from an EMBL/GenBank/DDBJ whole genome shotgun (WGS) entry which is preliminary data.</text>
</comment>
<dbReference type="SMART" id="SM00181">
    <property type="entry name" value="EGF"/>
    <property type="match status" value="3"/>
</dbReference>
<comment type="similarity">
    <text evidence="12">Belongs to the cueball family.</text>
</comment>
<evidence type="ECO:0000313" key="20">
    <source>
        <dbReference type="Proteomes" id="UP001642520"/>
    </source>
</evidence>
<evidence type="ECO:0000256" key="3">
    <source>
        <dbReference type="ARBA" id="ARBA00022536"/>
    </source>
</evidence>
<feature type="chain" id="PRO_5047043281" description="Protein cueball" evidence="17">
    <location>
        <begin position="25"/>
        <end position="595"/>
    </location>
</feature>
<feature type="domain" description="EGF-like" evidence="18">
    <location>
        <begin position="365"/>
        <end position="405"/>
    </location>
</feature>
<evidence type="ECO:0000256" key="8">
    <source>
        <dbReference type="ARBA" id="ARBA00022943"/>
    </source>
</evidence>
<keyword evidence="11" id="KW-0325">Glycoprotein</keyword>
<proteinExistence type="inferred from homology"/>
<dbReference type="Gene3D" id="2.10.25.10">
    <property type="entry name" value="Laminin"/>
    <property type="match status" value="2"/>
</dbReference>
<reference evidence="19 20" key="1">
    <citation type="submission" date="2024-08" db="EMBL/GenBank/DDBJ databases">
        <authorList>
            <person name="Will J Nash"/>
            <person name="Angela Man"/>
            <person name="Seanna McTaggart"/>
            <person name="Kendall Baker"/>
            <person name="Tom Barker"/>
            <person name="Leah Catchpole"/>
            <person name="Alex Durrant"/>
            <person name="Karim Gharbi"/>
            <person name="Naomi Irish"/>
            <person name="Gemy Kaithakottil"/>
            <person name="Debby Ku"/>
            <person name="Aaliyah Providence"/>
            <person name="Felix Shaw"/>
            <person name="David Swarbreck"/>
            <person name="Chris Watkins"/>
            <person name="Ann M. McCartney"/>
            <person name="Giulio Formenti"/>
            <person name="Alice Mouton"/>
            <person name="Noel Vella"/>
            <person name="Bjorn M von Reumont"/>
            <person name="Adriana Vella"/>
            <person name="Wilfried Haerty"/>
        </authorList>
    </citation>
    <scope>NUCLEOTIDE SEQUENCE [LARGE SCALE GENOMIC DNA]</scope>
</reference>
<dbReference type="PROSITE" id="PS00022">
    <property type="entry name" value="EGF_1"/>
    <property type="match status" value="1"/>
</dbReference>
<evidence type="ECO:0000256" key="13">
    <source>
        <dbReference type="ARBA" id="ARBA00040020"/>
    </source>
</evidence>
<evidence type="ECO:0000256" key="5">
    <source>
        <dbReference type="ARBA" id="ARBA00022737"/>
    </source>
</evidence>
<evidence type="ECO:0000256" key="15">
    <source>
        <dbReference type="PROSITE-ProRule" id="PRU00461"/>
    </source>
</evidence>
<evidence type="ECO:0000256" key="12">
    <source>
        <dbReference type="ARBA" id="ARBA00038070"/>
    </source>
</evidence>
<keyword evidence="16" id="KW-0812">Transmembrane</keyword>
<evidence type="ECO:0000256" key="16">
    <source>
        <dbReference type="SAM" id="Phobius"/>
    </source>
</evidence>
<organism evidence="19 20">
    <name type="scientific">Xylocopa violacea</name>
    <name type="common">Violet carpenter bee</name>
    <name type="synonym">Apis violacea</name>
    <dbReference type="NCBI Taxonomy" id="135666"/>
    <lineage>
        <taxon>Eukaryota</taxon>
        <taxon>Metazoa</taxon>
        <taxon>Ecdysozoa</taxon>
        <taxon>Arthropoda</taxon>
        <taxon>Hexapoda</taxon>
        <taxon>Insecta</taxon>
        <taxon>Pterygota</taxon>
        <taxon>Neoptera</taxon>
        <taxon>Endopterygota</taxon>
        <taxon>Hymenoptera</taxon>
        <taxon>Apocrita</taxon>
        <taxon>Aculeata</taxon>
        <taxon>Apoidea</taxon>
        <taxon>Anthophila</taxon>
        <taxon>Apidae</taxon>
        <taxon>Xylocopa</taxon>
        <taxon>Xylocopa</taxon>
    </lineage>
</organism>
<feature type="repeat" description="LDL-receptor class B" evidence="15">
    <location>
        <begin position="208"/>
        <end position="253"/>
    </location>
</feature>
<dbReference type="Pfam" id="PF00058">
    <property type="entry name" value="Ldl_recept_b"/>
    <property type="match status" value="1"/>
</dbReference>
<dbReference type="SUPFAM" id="SSF57196">
    <property type="entry name" value="EGF/Laminin"/>
    <property type="match status" value="1"/>
</dbReference>
<evidence type="ECO:0000256" key="9">
    <source>
        <dbReference type="ARBA" id="ARBA00023136"/>
    </source>
</evidence>
<dbReference type="InterPro" id="IPR050778">
    <property type="entry name" value="Cueball_EGF_LRP_Nidogen"/>
</dbReference>
<evidence type="ECO:0000313" key="19">
    <source>
        <dbReference type="EMBL" id="CAL7940092.1"/>
    </source>
</evidence>
<comment type="caution">
    <text evidence="14">Lacks conserved residue(s) required for the propagation of feature annotation.</text>
</comment>
<evidence type="ECO:0000256" key="1">
    <source>
        <dbReference type="ARBA" id="ARBA00004251"/>
    </source>
</evidence>
<accession>A0ABP1NGH9</accession>
<evidence type="ECO:0000256" key="10">
    <source>
        <dbReference type="ARBA" id="ARBA00023157"/>
    </source>
</evidence>
<dbReference type="Gene3D" id="2.120.10.30">
    <property type="entry name" value="TolB, C-terminal domain"/>
    <property type="match status" value="1"/>
</dbReference>
<dbReference type="InterPro" id="IPR000033">
    <property type="entry name" value="LDLR_classB_rpt"/>
</dbReference>
<feature type="disulfide bond" evidence="14">
    <location>
        <begin position="395"/>
        <end position="404"/>
    </location>
</feature>
<keyword evidence="16" id="KW-1133">Transmembrane helix</keyword>
<dbReference type="SUPFAM" id="SSF63825">
    <property type="entry name" value="YWTD domain"/>
    <property type="match status" value="1"/>
</dbReference>
<evidence type="ECO:0000256" key="7">
    <source>
        <dbReference type="ARBA" id="ARBA00022871"/>
    </source>
</evidence>
<dbReference type="PROSITE" id="PS51120">
    <property type="entry name" value="LDLRB"/>
    <property type="match status" value="2"/>
</dbReference>
<name>A0ABP1NGH9_XYLVO</name>
<keyword evidence="4 17" id="KW-0732">Signal</keyword>
<dbReference type="PROSITE" id="PS50026">
    <property type="entry name" value="EGF_3"/>
    <property type="match status" value="1"/>
</dbReference>
<feature type="repeat" description="LDL-receptor class B" evidence="15">
    <location>
        <begin position="163"/>
        <end position="207"/>
    </location>
</feature>
<evidence type="ECO:0000256" key="14">
    <source>
        <dbReference type="PROSITE-ProRule" id="PRU00076"/>
    </source>
</evidence>
<dbReference type="Proteomes" id="UP001642520">
    <property type="component" value="Unassembled WGS sequence"/>
</dbReference>
<keyword evidence="10 14" id="KW-1015">Disulfide bond</keyword>
<evidence type="ECO:0000256" key="6">
    <source>
        <dbReference type="ARBA" id="ARBA00022782"/>
    </source>
</evidence>
<feature type="transmembrane region" description="Helical" evidence="16">
    <location>
        <begin position="491"/>
        <end position="513"/>
    </location>
</feature>
<evidence type="ECO:0000256" key="4">
    <source>
        <dbReference type="ARBA" id="ARBA00022729"/>
    </source>
</evidence>
<keyword evidence="9 16" id="KW-0472">Membrane</keyword>
<keyword evidence="8" id="KW-0896">Oogenesis</keyword>
<sequence>MTSRKNLSVALTIVLGIFAINTHARSWNLAVVIGREVKFYAQNSTVIGEALVKEAGYLSAVAYDDTTHMIYFSDLHNENVSIFRNDLQDKNFTLKPLLKKQEESRILGLAFDTRTRTLFWSDTQQAVIMKMRLPNDGPPEKPMLVHNLPNQIPRAIALDVCNSRIYWVNSNFSSPSIEMSNLDGSNRTIVVKDGLFEPMAIAIDHAEGKLYWIDDIEGIRIKVQRSNLDGTNQEPLVHPKRHQPGYLAIDQDLIYWSDTVHNAVWTFPKNSTHEDMLNILESYKNEPAGIVARDNIGTIDCAAIARRQKMRLKESPTLTQIGSYSNLTTSTEESEFAESPKHCLNDGYVEDKNGVPVCQCKLGFNGTFCEMHLCHNYCFQGSCSIDDEGLPTCKCSETFVGLRCETDLCKDYCLHDGQCSVQNQRPVCKCKYSMGSRCETLSNITELCQKYCANTEPIPSSIDTANCRCSEQSERVVEVRTQQDNDIYGTLLPIVGVLIILLLLVIIVLSFYVNKLRKQPRIKRINPGKRVETALTSRPQLRDSRCEIIIDNCCNMNICETPCFETKLRAAPSEANGKKKEEKNSLLDNMEEITW</sequence>
<protein>
    <recommendedName>
        <fullName evidence="13">Protein cueball</fullName>
    </recommendedName>
</protein>
<keyword evidence="6" id="KW-0221">Differentiation</keyword>
<evidence type="ECO:0000256" key="2">
    <source>
        <dbReference type="ARBA" id="ARBA00022475"/>
    </source>
</evidence>
<keyword evidence="2" id="KW-1003">Cell membrane</keyword>
<comment type="subcellular location">
    <subcellularLocation>
        <location evidence="1">Cell membrane</location>
        <topology evidence="1">Single-pass type I membrane protein</topology>
    </subcellularLocation>
</comment>
<keyword evidence="3 14" id="KW-0245">EGF-like domain</keyword>
<dbReference type="PANTHER" id="PTHR46513">
    <property type="entry name" value="VITELLOGENIN RECEPTOR-LIKE PROTEIN-RELATED-RELATED"/>
    <property type="match status" value="1"/>
</dbReference>
<keyword evidence="20" id="KW-1185">Reference proteome</keyword>
<dbReference type="InterPro" id="IPR011042">
    <property type="entry name" value="6-blade_b-propeller_TolB-like"/>
</dbReference>
<evidence type="ECO:0000256" key="11">
    <source>
        <dbReference type="ARBA" id="ARBA00023180"/>
    </source>
</evidence>
<keyword evidence="5" id="KW-0677">Repeat</keyword>
<keyword evidence="7" id="KW-0744">Spermatogenesis</keyword>
<dbReference type="EMBL" id="CAXAJV020001290">
    <property type="protein sequence ID" value="CAL7940092.1"/>
    <property type="molecule type" value="Genomic_DNA"/>
</dbReference>
<dbReference type="PANTHER" id="PTHR46513:SF42">
    <property type="entry name" value="PROTEIN CUEBALL"/>
    <property type="match status" value="1"/>
</dbReference>
<evidence type="ECO:0000256" key="17">
    <source>
        <dbReference type="SAM" id="SignalP"/>
    </source>
</evidence>
<gene>
    <name evidence="19" type="ORF">XYLVIOL_LOCUS4305</name>
</gene>
<feature type="signal peptide" evidence="17">
    <location>
        <begin position="1"/>
        <end position="24"/>
    </location>
</feature>
<dbReference type="SMART" id="SM00135">
    <property type="entry name" value="LY"/>
    <property type="match status" value="4"/>
</dbReference>
<evidence type="ECO:0000259" key="18">
    <source>
        <dbReference type="PROSITE" id="PS50026"/>
    </source>
</evidence>